<dbReference type="SMART" id="SM00822">
    <property type="entry name" value="PKS_KR"/>
    <property type="match status" value="1"/>
</dbReference>
<dbReference type="STRING" id="1302689.RG47T_2018"/>
<evidence type="ECO:0000256" key="3">
    <source>
        <dbReference type="RuleBase" id="RU000363"/>
    </source>
</evidence>
<feature type="domain" description="Ketoreductase" evidence="4">
    <location>
        <begin position="9"/>
        <end position="190"/>
    </location>
</feature>
<sequence>MKNTMEHKKVWFITGASKGFGLSMVRQLLNAGHYVAATSRNLDELVKAVGARTANFLPLQVNLTDEDSVCKAIHTTYQTFKRINVVINNAGYGIGGSIEELTDQETRQSFDVNVFGTLNVIRSVMPYLREQKSGHIINISSIAGIAGGTGWSIYSATKFAVIGFSEVLAQDVKAFGIKVTVVAPGAFRTSFLTQESLVMTKNPISEYADVREMHSRYIKMDGNQAGDPDKASAAIIQIGQEENPPLYLLLGSDAYDRAMKKLELLDKEFRVNEDLSKAMDYNG</sequence>
<dbReference type="InterPro" id="IPR057326">
    <property type="entry name" value="KR_dom"/>
</dbReference>
<dbReference type="GO" id="GO:0016491">
    <property type="term" value="F:oxidoreductase activity"/>
    <property type="evidence" value="ECO:0007669"/>
    <property type="project" value="UniProtKB-KW"/>
</dbReference>
<accession>A0A1Q5ZXU9</accession>
<dbReference type="PANTHER" id="PTHR43976">
    <property type="entry name" value="SHORT CHAIN DEHYDROGENASE"/>
    <property type="match status" value="1"/>
</dbReference>
<dbReference type="PRINTS" id="PR00080">
    <property type="entry name" value="SDRFAMILY"/>
</dbReference>
<evidence type="ECO:0000256" key="2">
    <source>
        <dbReference type="ARBA" id="ARBA00023002"/>
    </source>
</evidence>
<dbReference type="PANTHER" id="PTHR43976:SF16">
    <property type="entry name" value="SHORT-CHAIN DEHYDROGENASE_REDUCTASE FAMILY PROTEIN"/>
    <property type="match status" value="1"/>
</dbReference>
<dbReference type="Gene3D" id="3.40.50.720">
    <property type="entry name" value="NAD(P)-binding Rossmann-like Domain"/>
    <property type="match status" value="1"/>
</dbReference>
<dbReference type="Proteomes" id="UP000186720">
    <property type="component" value="Unassembled WGS sequence"/>
</dbReference>
<gene>
    <name evidence="5" type="ORF">RG47T_2018</name>
</gene>
<dbReference type="PROSITE" id="PS00061">
    <property type="entry name" value="ADH_SHORT"/>
    <property type="match status" value="1"/>
</dbReference>
<dbReference type="InterPro" id="IPR020904">
    <property type="entry name" value="Sc_DH/Rdtase_CS"/>
</dbReference>
<organism evidence="5 6">
    <name type="scientific">Mucilaginibacter polytrichastri</name>
    <dbReference type="NCBI Taxonomy" id="1302689"/>
    <lineage>
        <taxon>Bacteria</taxon>
        <taxon>Pseudomonadati</taxon>
        <taxon>Bacteroidota</taxon>
        <taxon>Sphingobacteriia</taxon>
        <taxon>Sphingobacteriales</taxon>
        <taxon>Sphingobacteriaceae</taxon>
        <taxon>Mucilaginibacter</taxon>
    </lineage>
</organism>
<dbReference type="InterPro" id="IPR036291">
    <property type="entry name" value="NAD(P)-bd_dom_sf"/>
</dbReference>
<protein>
    <recommendedName>
        <fullName evidence="4">Ketoreductase domain-containing protein</fullName>
    </recommendedName>
</protein>
<proteinExistence type="inferred from homology"/>
<dbReference type="SUPFAM" id="SSF51735">
    <property type="entry name" value="NAD(P)-binding Rossmann-fold domains"/>
    <property type="match status" value="1"/>
</dbReference>
<keyword evidence="2" id="KW-0560">Oxidoreductase</keyword>
<reference evidence="5 6" key="1">
    <citation type="submission" date="2016-11" db="EMBL/GenBank/DDBJ databases">
        <title>Whole Genome Sequencing of Mucilaginibacter polytrichastri RG4-7(T) isolated from the moss sample.</title>
        <authorList>
            <person name="Li Y."/>
        </authorList>
    </citation>
    <scope>NUCLEOTIDE SEQUENCE [LARGE SCALE GENOMIC DNA]</scope>
    <source>
        <strain evidence="5 6">RG4-7</strain>
    </source>
</reference>
<dbReference type="CDD" id="cd05374">
    <property type="entry name" value="17beta-HSD-like_SDR_c"/>
    <property type="match status" value="1"/>
</dbReference>
<evidence type="ECO:0000259" key="4">
    <source>
        <dbReference type="SMART" id="SM00822"/>
    </source>
</evidence>
<dbReference type="Pfam" id="PF00106">
    <property type="entry name" value="adh_short"/>
    <property type="match status" value="1"/>
</dbReference>
<evidence type="ECO:0000256" key="1">
    <source>
        <dbReference type="ARBA" id="ARBA00006484"/>
    </source>
</evidence>
<dbReference type="PRINTS" id="PR00081">
    <property type="entry name" value="GDHRDH"/>
</dbReference>
<keyword evidence="6" id="KW-1185">Reference proteome</keyword>
<comment type="caution">
    <text evidence="5">The sequence shown here is derived from an EMBL/GenBank/DDBJ whole genome shotgun (WGS) entry which is preliminary data.</text>
</comment>
<dbReference type="InterPro" id="IPR002347">
    <property type="entry name" value="SDR_fam"/>
</dbReference>
<comment type="similarity">
    <text evidence="1 3">Belongs to the short-chain dehydrogenases/reductases (SDR) family.</text>
</comment>
<name>A0A1Q5ZXU9_9SPHI</name>
<dbReference type="AlphaFoldDB" id="A0A1Q5ZXU9"/>
<evidence type="ECO:0000313" key="5">
    <source>
        <dbReference type="EMBL" id="OKS86562.1"/>
    </source>
</evidence>
<dbReference type="EMBL" id="MPPL01000001">
    <property type="protein sequence ID" value="OKS86562.1"/>
    <property type="molecule type" value="Genomic_DNA"/>
</dbReference>
<evidence type="ECO:0000313" key="6">
    <source>
        <dbReference type="Proteomes" id="UP000186720"/>
    </source>
</evidence>
<dbReference type="InterPro" id="IPR051911">
    <property type="entry name" value="SDR_oxidoreductase"/>
</dbReference>